<proteinExistence type="predicted"/>
<dbReference type="InterPro" id="IPR036265">
    <property type="entry name" value="HIT-like_sf"/>
</dbReference>
<dbReference type="AlphaFoldDB" id="A0A7S1THJ6"/>
<dbReference type="PROSITE" id="PS50102">
    <property type="entry name" value="RRM"/>
    <property type="match status" value="1"/>
</dbReference>
<organism evidence="3">
    <name type="scientific">Compsopogon caeruleus</name>
    <dbReference type="NCBI Taxonomy" id="31354"/>
    <lineage>
        <taxon>Eukaryota</taxon>
        <taxon>Rhodophyta</taxon>
        <taxon>Compsopogonophyceae</taxon>
        <taxon>Compsopogonales</taxon>
        <taxon>Compsopogonaceae</taxon>
        <taxon>Compsopogon</taxon>
    </lineage>
</organism>
<reference evidence="3" key="1">
    <citation type="submission" date="2021-01" db="EMBL/GenBank/DDBJ databases">
        <authorList>
            <person name="Corre E."/>
            <person name="Pelletier E."/>
            <person name="Niang G."/>
            <person name="Scheremetjew M."/>
            <person name="Finn R."/>
            <person name="Kale V."/>
            <person name="Holt S."/>
            <person name="Cochrane G."/>
            <person name="Meng A."/>
            <person name="Brown T."/>
            <person name="Cohen L."/>
        </authorList>
    </citation>
    <scope>NUCLEOTIDE SEQUENCE</scope>
    <source>
        <strain evidence="3">SAG 36.94</strain>
    </source>
</reference>
<feature type="domain" description="RRM" evidence="2">
    <location>
        <begin position="353"/>
        <end position="426"/>
    </location>
</feature>
<dbReference type="InterPro" id="IPR035979">
    <property type="entry name" value="RBD_domain_sf"/>
</dbReference>
<gene>
    <name evidence="3" type="ORF">CCAE0312_LOCUS8297</name>
</gene>
<evidence type="ECO:0000256" key="1">
    <source>
        <dbReference type="PROSITE-ProRule" id="PRU00176"/>
    </source>
</evidence>
<dbReference type="Gene3D" id="3.30.428.10">
    <property type="entry name" value="HIT-like"/>
    <property type="match status" value="1"/>
</dbReference>
<evidence type="ECO:0000313" key="3">
    <source>
        <dbReference type="EMBL" id="CAD9236205.1"/>
    </source>
</evidence>
<dbReference type="GO" id="GO:0003723">
    <property type="term" value="F:RNA binding"/>
    <property type="evidence" value="ECO:0007669"/>
    <property type="project" value="UniProtKB-UniRule"/>
</dbReference>
<protein>
    <recommendedName>
        <fullName evidence="2">RRM domain-containing protein</fullName>
    </recommendedName>
</protein>
<accession>A0A7S1THJ6</accession>
<name>A0A7S1THJ6_9RHOD</name>
<dbReference type="SUPFAM" id="SSF54197">
    <property type="entry name" value="HIT-like"/>
    <property type="match status" value="1"/>
</dbReference>
<dbReference type="Pfam" id="PF00076">
    <property type="entry name" value="RRM_1"/>
    <property type="match status" value="1"/>
</dbReference>
<evidence type="ECO:0000259" key="2">
    <source>
        <dbReference type="PROSITE" id="PS50102"/>
    </source>
</evidence>
<keyword evidence="1" id="KW-0694">RNA-binding</keyword>
<dbReference type="InterPro" id="IPR000504">
    <property type="entry name" value="RRM_dom"/>
</dbReference>
<dbReference type="InterPro" id="IPR012677">
    <property type="entry name" value="Nucleotide-bd_a/b_plait_sf"/>
</dbReference>
<dbReference type="EMBL" id="HBGH01014901">
    <property type="protein sequence ID" value="CAD9236205.1"/>
    <property type="molecule type" value="Transcribed_RNA"/>
</dbReference>
<dbReference type="SUPFAM" id="SSF54928">
    <property type="entry name" value="RNA-binding domain, RBD"/>
    <property type="match status" value="1"/>
</dbReference>
<dbReference type="Gene3D" id="3.30.70.330">
    <property type="match status" value="1"/>
</dbReference>
<sequence length="426" mass="47671">MLGWIGLDCSVLGGFRKSRTSRELRGYVCIVGSGEGGGSGMPVEEKRRRMGSKGWKKMGWKWGVADDAWKDLGDPAEGLGWQWCQVRKENLAEEVVESEMRFRALRYSTDANPESAAGMVLTPGSPAPVDSVSWLMESTSVVPVLRAVLREIQVEDFHLRMSLYPGLAITVYFGKARAQELPGPVVSDTCMSCDLDGLLLDGVRGANATAQLRENDLRLTSRDTLLKEVTGVRVWLDAKARNMFIFTPTRHVESLFAMTDNEIGDLFAEISRFLQAEGLDSSSVPALIINSGQYRNHAHLHVKCRIAGSTFQELRRQWSDSRQTQFQQLWDYSYAFTKPQLDDVLQKAAPSITKVFVADFYDSSPEALASLREHVMSFGQVKSLDVVQAKNIAFIDFETHEMAAQCIAGSHRKTFGTCTPYFWWSR</sequence>